<dbReference type="RefSeq" id="XP_002549627.1">
    <property type="nucleotide sequence ID" value="XM_002549581.1"/>
</dbReference>
<keyword evidence="1" id="KW-0863">Zinc-finger</keyword>
<dbReference type="STRING" id="294747.C5MCH3"/>
<dbReference type="SMART" id="SM01253">
    <property type="entry name" value="Kin17_mid"/>
    <property type="match status" value="1"/>
</dbReference>
<dbReference type="PANTHER" id="PTHR12805">
    <property type="entry name" value="KIN17 KIN, ANTIGENIC DETERMINANT OF RECA PROTEIN HOMOLOG"/>
    <property type="match status" value="1"/>
</dbReference>
<dbReference type="KEGG" id="ctp:CTRG_03924"/>
<dbReference type="InterPro" id="IPR013087">
    <property type="entry name" value="Znf_C2H2_type"/>
</dbReference>
<dbReference type="GO" id="GO:0003690">
    <property type="term" value="F:double-stranded DNA binding"/>
    <property type="evidence" value="ECO:0007669"/>
    <property type="project" value="TreeGrafter"/>
</dbReference>
<organism evidence="4 5">
    <name type="scientific">Candida tropicalis (strain ATCC MYA-3404 / T1)</name>
    <name type="common">Yeast</name>
    <dbReference type="NCBI Taxonomy" id="294747"/>
    <lineage>
        <taxon>Eukaryota</taxon>
        <taxon>Fungi</taxon>
        <taxon>Dikarya</taxon>
        <taxon>Ascomycota</taxon>
        <taxon>Saccharomycotina</taxon>
        <taxon>Pichiomycetes</taxon>
        <taxon>Debaryomycetaceae</taxon>
        <taxon>Candida/Lodderomyces clade</taxon>
        <taxon>Candida</taxon>
    </lineage>
</organism>
<dbReference type="InterPro" id="IPR038254">
    <property type="entry name" value="KIN17_WH-like_sf"/>
</dbReference>
<dbReference type="SMART" id="SM00451">
    <property type="entry name" value="ZnF_U1"/>
    <property type="match status" value="1"/>
</dbReference>
<dbReference type="GO" id="GO:0006260">
    <property type="term" value="P:DNA replication"/>
    <property type="evidence" value="ECO:0007669"/>
    <property type="project" value="TreeGrafter"/>
</dbReference>
<keyword evidence="5" id="KW-1185">Reference proteome</keyword>
<feature type="compositionally biased region" description="Basic residues" evidence="2">
    <location>
        <begin position="215"/>
        <end position="226"/>
    </location>
</feature>
<dbReference type="InterPro" id="IPR037321">
    <property type="entry name" value="KIN17-like"/>
</dbReference>
<keyword evidence="1" id="KW-0862">Zinc</keyword>
<accession>C5MCH3</accession>
<dbReference type="eggNOG" id="KOG2837">
    <property type="taxonomic scope" value="Eukaryota"/>
</dbReference>
<dbReference type="Gene3D" id="1.10.10.2030">
    <property type="entry name" value="DNA/RNA-binding protein Kin17, conserved domain"/>
    <property type="match status" value="1"/>
</dbReference>
<protein>
    <recommendedName>
        <fullName evidence="3">C2H2-type domain-containing protein</fullName>
    </recommendedName>
</protein>
<feature type="region of interest" description="Disordered" evidence="2">
    <location>
        <begin position="190"/>
        <end position="234"/>
    </location>
</feature>
<dbReference type="Proteomes" id="UP000002037">
    <property type="component" value="Unassembled WGS sequence"/>
</dbReference>
<dbReference type="Pfam" id="PF25095">
    <property type="entry name" value="C2H2-zf_KIN17"/>
    <property type="match status" value="1"/>
</dbReference>
<dbReference type="GO" id="GO:0006974">
    <property type="term" value="P:DNA damage response"/>
    <property type="evidence" value="ECO:0007669"/>
    <property type="project" value="TreeGrafter"/>
</dbReference>
<dbReference type="Pfam" id="PF10357">
    <property type="entry name" value="WH_KIN17"/>
    <property type="match status" value="1"/>
</dbReference>
<dbReference type="OrthoDB" id="10266249at2759"/>
<name>C5MCH3_CANTT</name>
<dbReference type="GO" id="GO:0005634">
    <property type="term" value="C:nucleus"/>
    <property type="evidence" value="ECO:0007669"/>
    <property type="project" value="TreeGrafter"/>
</dbReference>
<evidence type="ECO:0000313" key="4">
    <source>
        <dbReference type="EMBL" id="EER32253.1"/>
    </source>
</evidence>
<dbReference type="GO" id="GO:0008270">
    <property type="term" value="F:zinc ion binding"/>
    <property type="evidence" value="ECO:0007669"/>
    <property type="project" value="UniProtKB-KW"/>
</dbReference>
<dbReference type="PROSITE" id="PS00028">
    <property type="entry name" value="ZINC_FINGER_C2H2_1"/>
    <property type="match status" value="1"/>
</dbReference>
<dbReference type="EMBL" id="GG692399">
    <property type="protein sequence ID" value="EER32253.1"/>
    <property type="molecule type" value="Genomic_DNA"/>
</dbReference>
<gene>
    <name evidence="4" type="ORF">CTRG_03924</name>
</gene>
<dbReference type="HOGENOM" id="CLU_030065_2_0_1"/>
<proteinExistence type="predicted"/>
<dbReference type="InterPro" id="IPR019447">
    <property type="entry name" value="DNA/RNA-bd_Kin17_WH-like_dom"/>
</dbReference>
<evidence type="ECO:0000259" key="3">
    <source>
        <dbReference type="PROSITE" id="PS00028"/>
    </source>
</evidence>
<dbReference type="VEuPathDB" id="FungiDB:CTRG_03924"/>
<evidence type="ECO:0000256" key="2">
    <source>
        <dbReference type="SAM" id="MobiDB-lite"/>
    </source>
</evidence>
<evidence type="ECO:0000313" key="5">
    <source>
        <dbReference type="Proteomes" id="UP000002037"/>
    </source>
</evidence>
<evidence type="ECO:0000256" key="1">
    <source>
        <dbReference type="ARBA" id="ARBA00022771"/>
    </source>
</evidence>
<dbReference type="GeneID" id="8295772"/>
<reference evidence="4 5" key="1">
    <citation type="journal article" date="2009" name="Nature">
        <title>Evolution of pathogenicity and sexual reproduction in eight Candida genomes.</title>
        <authorList>
            <person name="Butler G."/>
            <person name="Rasmussen M.D."/>
            <person name="Lin M.F."/>
            <person name="Santos M.A."/>
            <person name="Sakthikumar S."/>
            <person name="Munro C.A."/>
            <person name="Rheinbay E."/>
            <person name="Grabherr M."/>
            <person name="Forche A."/>
            <person name="Reedy J.L."/>
            <person name="Agrafioti I."/>
            <person name="Arnaud M.B."/>
            <person name="Bates S."/>
            <person name="Brown A.J."/>
            <person name="Brunke S."/>
            <person name="Costanzo M.C."/>
            <person name="Fitzpatrick D.A."/>
            <person name="de Groot P.W."/>
            <person name="Harris D."/>
            <person name="Hoyer L.L."/>
            <person name="Hube B."/>
            <person name="Klis F.M."/>
            <person name="Kodira C."/>
            <person name="Lennard N."/>
            <person name="Logue M.E."/>
            <person name="Martin R."/>
            <person name="Neiman A.M."/>
            <person name="Nikolaou E."/>
            <person name="Quail M.A."/>
            <person name="Quinn J."/>
            <person name="Santos M.C."/>
            <person name="Schmitzberger F.F."/>
            <person name="Sherlock G."/>
            <person name="Shah P."/>
            <person name="Silverstein K.A."/>
            <person name="Skrzypek M.S."/>
            <person name="Soll D."/>
            <person name="Staggs R."/>
            <person name="Stansfield I."/>
            <person name="Stumpf M.P."/>
            <person name="Sudbery P.E."/>
            <person name="Srikantha T."/>
            <person name="Zeng Q."/>
            <person name="Berman J."/>
            <person name="Berriman M."/>
            <person name="Heitman J."/>
            <person name="Gow N.A."/>
            <person name="Lorenz M.C."/>
            <person name="Birren B.W."/>
            <person name="Kellis M."/>
            <person name="Cuomo C.A."/>
        </authorList>
    </citation>
    <scope>NUCLEOTIDE SEQUENCE [LARGE SCALE GENOMIC DNA]</scope>
    <source>
        <strain evidence="5">ATCC MYA-3404 / T1</strain>
    </source>
</reference>
<dbReference type="Gene3D" id="3.30.160.60">
    <property type="entry name" value="Classic Zinc Finger"/>
    <property type="match status" value="1"/>
</dbReference>
<dbReference type="InterPro" id="IPR056767">
    <property type="entry name" value="C2H2-Znf_KIN17"/>
</dbReference>
<dbReference type="InterPro" id="IPR036236">
    <property type="entry name" value="Znf_C2H2_sf"/>
</dbReference>
<dbReference type="SUPFAM" id="SSF57667">
    <property type="entry name" value="beta-beta-alpha zinc fingers"/>
    <property type="match status" value="1"/>
</dbReference>
<keyword evidence="1" id="KW-0479">Metal-binding</keyword>
<dbReference type="InterPro" id="IPR003604">
    <property type="entry name" value="Matrin/U1-like-C_Znf_C2H2"/>
</dbReference>
<feature type="domain" description="C2H2-type" evidence="3">
    <location>
        <begin position="28"/>
        <end position="50"/>
    </location>
</feature>
<sequence length="234" mass="26963">MAKAELGTAKYQSKKLKASGLQKLKFYCQLCQKQCRDSNGFKNHLSSPSHQGKISQIQLSGESNKLIDNYSDQFIIDFLRLLKLNHGTKFINANKFYQEYIRDKDHVHMNSTRWRTLTSFVKYLGKNGKVKVKTNIDDDDDNDVDDEGFNLEIRFIDPQETLKSLSENKTYDDGQEEEEKLLLRQIKKGKKLEEQETTNDQPIKPPSVSGPIKLSLKKKAPAKKKLQNAFDSEE</sequence>
<dbReference type="PANTHER" id="PTHR12805:SF0">
    <property type="entry name" value="DNA_RNA-BINDING PROTEIN KIN17"/>
    <property type="match status" value="1"/>
</dbReference>
<dbReference type="AlphaFoldDB" id="C5MCH3"/>